<comment type="similarity">
    <text evidence="1">Belongs to the sigma-54 factor family.</text>
</comment>
<dbReference type="EMBL" id="PISP01000004">
    <property type="protein sequence ID" value="PKD42903.1"/>
    <property type="molecule type" value="Genomic_DNA"/>
</dbReference>
<dbReference type="PIRSF" id="PIRSF000774">
    <property type="entry name" value="RpoN"/>
    <property type="match status" value="1"/>
</dbReference>
<evidence type="ECO:0000313" key="12">
    <source>
        <dbReference type="EMBL" id="PKD42903.1"/>
    </source>
</evidence>
<keyword evidence="3" id="KW-0808">Transferase</keyword>
<protein>
    <submittedName>
        <fullName evidence="12">RNA polymerase sigma-54 factor</fullName>
    </submittedName>
</protein>
<evidence type="ECO:0000256" key="6">
    <source>
        <dbReference type="ARBA" id="ARBA00023082"/>
    </source>
</evidence>
<dbReference type="GO" id="GO:0016987">
    <property type="term" value="F:sigma factor activity"/>
    <property type="evidence" value="ECO:0007669"/>
    <property type="project" value="UniProtKB-KW"/>
</dbReference>
<dbReference type="PANTHER" id="PTHR32248:SF4">
    <property type="entry name" value="RNA POLYMERASE SIGMA-54 FACTOR"/>
    <property type="match status" value="1"/>
</dbReference>
<accession>A0A2N0VFD7</accession>
<dbReference type="PRINTS" id="PR00045">
    <property type="entry name" value="SIGMA54FCT"/>
</dbReference>
<keyword evidence="2" id="KW-0240">DNA-directed RNA polymerase</keyword>
<dbReference type="OrthoDB" id="9814402at2"/>
<feature type="region of interest" description="Disordered" evidence="9">
    <location>
        <begin position="1"/>
        <end position="22"/>
    </location>
</feature>
<dbReference type="Pfam" id="PF04963">
    <property type="entry name" value="Sigma54_CBD"/>
    <property type="match status" value="1"/>
</dbReference>
<evidence type="ECO:0000256" key="7">
    <source>
        <dbReference type="ARBA" id="ARBA00023125"/>
    </source>
</evidence>
<keyword evidence="13" id="KW-1185">Reference proteome</keyword>
<evidence type="ECO:0000259" key="10">
    <source>
        <dbReference type="Pfam" id="PF04552"/>
    </source>
</evidence>
<dbReference type="Pfam" id="PF04552">
    <property type="entry name" value="Sigma54_DBD"/>
    <property type="match status" value="1"/>
</dbReference>
<evidence type="ECO:0000256" key="3">
    <source>
        <dbReference type="ARBA" id="ARBA00022679"/>
    </source>
</evidence>
<evidence type="ECO:0000256" key="4">
    <source>
        <dbReference type="ARBA" id="ARBA00022695"/>
    </source>
</evidence>
<dbReference type="InterPro" id="IPR007046">
    <property type="entry name" value="RNA_pol_sigma_54_core-bd"/>
</dbReference>
<dbReference type="InterPro" id="IPR000394">
    <property type="entry name" value="RNA_pol_sigma_54"/>
</dbReference>
<evidence type="ECO:0000256" key="1">
    <source>
        <dbReference type="ARBA" id="ARBA00008798"/>
    </source>
</evidence>
<keyword evidence="5" id="KW-0805">Transcription regulation</keyword>
<dbReference type="Proteomes" id="UP000233398">
    <property type="component" value="Unassembled WGS sequence"/>
</dbReference>
<dbReference type="AlphaFoldDB" id="A0A2N0VFD7"/>
<keyword evidence="4" id="KW-0548">Nucleotidyltransferase</keyword>
<dbReference type="InterPro" id="IPR038709">
    <property type="entry name" value="RpoN_core-bd_sf"/>
</dbReference>
<feature type="domain" description="RNA polymerase sigma factor 54 core-binding" evidence="11">
    <location>
        <begin position="130"/>
        <end position="330"/>
    </location>
</feature>
<feature type="domain" description="RNA polymerase sigma factor 54 DNA-binding" evidence="10">
    <location>
        <begin position="352"/>
        <end position="508"/>
    </location>
</feature>
<feature type="region of interest" description="Disordered" evidence="9">
    <location>
        <begin position="54"/>
        <end position="93"/>
    </location>
</feature>
<dbReference type="InterPro" id="IPR007634">
    <property type="entry name" value="RNA_pol_sigma_54_DNA-bd"/>
</dbReference>
<dbReference type="GO" id="GO:0000428">
    <property type="term" value="C:DNA-directed RNA polymerase complex"/>
    <property type="evidence" value="ECO:0007669"/>
    <property type="project" value="UniProtKB-KW"/>
</dbReference>
<keyword evidence="7" id="KW-0238">DNA-binding</keyword>
<proteinExistence type="inferred from homology"/>
<evidence type="ECO:0000256" key="8">
    <source>
        <dbReference type="ARBA" id="ARBA00023163"/>
    </source>
</evidence>
<evidence type="ECO:0000256" key="2">
    <source>
        <dbReference type="ARBA" id="ARBA00022478"/>
    </source>
</evidence>
<dbReference type="Gene3D" id="1.10.10.60">
    <property type="entry name" value="Homeodomain-like"/>
    <property type="match status" value="1"/>
</dbReference>
<sequence>MLKTGQNISQKQSQQQKLSPQQIQFVKLLQLPTIGLEQRIKEEIEMNPVLEEADPVMEESIQENELNWEKEDETGKETEDSPEIDPVDKNDSIDWDSFMHNTEYDGTGYSGFSGSSGGDEDWRDLPNPYHQTLLEELEHQVSLLDLDDEEMLIADQILGSLDKDGYFRREIEAVIDNIAFNQGTLVSAAQVEKVRKMIQRLDPVGIASRDLRDCLLVQLKTSDIESEIRSLAIEMLEDYWESFEKKHFSKLKSRLDIDDEQLREIFELIKGLNPKPGGVANPDEDNRQYIEPDFEVYFEPSNKDDESGEGEFVIKLSQRNTPPLRISPEYKMMWDNLKKKNQKDKEEKQARNFIKDKIESAQWFIDSILQRQNTLMKTMRTIVSLQEDFFKHGDGLKPMILKDVADRIKMDISTVSRVVNGKYVQTNFGVYELKYFFSEGLETESGEDVSSREVKNVLQEIIDNEDKKKPYSDQALTNLLKEKGYKVARRTVSKYREQLQLPVARLRKQII</sequence>
<dbReference type="PROSITE" id="PS50044">
    <property type="entry name" value="SIGMA54_3"/>
    <property type="match status" value="1"/>
</dbReference>
<dbReference type="Gene3D" id="1.10.10.1330">
    <property type="entry name" value="RNA polymerase sigma-54 factor, core-binding domain"/>
    <property type="match status" value="1"/>
</dbReference>
<keyword evidence="8" id="KW-0804">Transcription</keyword>
<comment type="caution">
    <text evidence="12">The sequence shown here is derived from an EMBL/GenBank/DDBJ whole genome shotgun (WGS) entry which is preliminary data.</text>
</comment>
<evidence type="ECO:0000256" key="5">
    <source>
        <dbReference type="ARBA" id="ARBA00023015"/>
    </source>
</evidence>
<reference evidence="12 13" key="1">
    <citation type="submission" date="2017-11" db="EMBL/GenBank/DDBJ databases">
        <title>Rhodohalobacter 15182 sp. nov., isolated from a salt lake.</title>
        <authorList>
            <person name="Han S."/>
        </authorList>
    </citation>
    <scope>NUCLEOTIDE SEQUENCE [LARGE SCALE GENOMIC DNA]</scope>
    <source>
        <strain evidence="12 13">15182</strain>
    </source>
</reference>
<evidence type="ECO:0000259" key="11">
    <source>
        <dbReference type="Pfam" id="PF04963"/>
    </source>
</evidence>
<name>A0A2N0VFD7_9BACT</name>
<dbReference type="Pfam" id="PF00309">
    <property type="entry name" value="Sigma54_AID"/>
    <property type="match status" value="1"/>
</dbReference>
<dbReference type="RefSeq" id="WP_101073956.1">
    <property type="nucleotide sequence ID" value="NZ_PISP01000004.1"/>
</dbReference>
<evidence type="ECO:0000256" key="9">
    <source>
        <dbReference type="SAM" id="MobiDB-lite"/>
    </source>
</evidence>
<feature type="compositionally biased region" description="Basic and acidic residues" evidence="9">
    <location>
        <begin position="67"/>
        <end position="79"/>
    </location>
</feature>
<dbReference type="GO" id="GO:0001216">
    <property type="term" value="F:DNA-binding transcription activator activity"/>
    <property type="evidence" value="ECO:0007669"/>
    <property type="project" value="InterPro"/>
</dbReference>
<dbReference type="NCBIfam" id="TIGR02395">
    <property type="entry name" value="rpoN_sigma"/>
    <property type="match status" value="1"/>
</dbReference>
<dbReference type="GO" id="GO:0003677">
    <property type="term" value="F:DNA binding"/>
    <property type="evidence" value="ECO:0007669"/>
    <property type="project" value="UniProtKB-KW"/>
</dbReference>
<dbReference type="GO" id="GO:0006352">
    <property type="term" value="P:DNA-templated transcription initiation"/>
    <property type="evidence" value="ECO:0007669"/>
    <property type="project" value="InterPro"/>
</dbReference>
<evidence type="ECO:0000313" key="13">
    <source>
        <dbReference type="Proteomes" id="UP000233398"/>
    </source>
</evidence>
<dbReference type="GO" id="GO:0016779">
    <property type="term" value="F:nucleotidyltransferase activity"/>
    <property type="evidence" value="ECO:0007669"/>
    <property type="project" value="UniProtKB-KW"/>
</dbReference>
<dbReference type="PANTHER" id="PTHR32248">
    <property type="entry name" value="RNA POLYMERASE SIGMA-54 FACTOR"/>
    <property type="match status" value="1"/>
</dbReference>
<organism evidence="12 13">
    <name type="scientific">Rhodohalobacter barkolensis</name>
    <dbReference type="NCBI Taxonomy" id="2053187"/>
    <lineage>
        <taxon>Bacteria</taxon>
        <taxon>Pseudomonadati</taxon>
        <taxon>Balneolota</taxon>
        <taxon>Balneolia</taxon>
        <taxon>Balneolales</taxon>
        <taxon>Balneolaceae</taxon>
        <taxon>Rhodohalobacter</taxon>
    </lineage>
</organism>
<gene>
    <name evidence="12" type="primary">rpoN</name>
    <name evidence="12" type="ORF">CWD77_12685</name>
</gene>
<keyword evidence="6" id="KW-0731">Sigma factor</keyword>